<dbReference type="PROSITE" id="PS51767">
    <property type="entry name" value="PEPTIDASE_A1"/>
    <property type="match status" value="1"/>
</dbReference>
<dbReference type="InParanoid" id="A0A409YVD5"/>
<keyword evidence="3" id="KW-0812">Transmembrane</keyword>
<feature type="region of interest" description="Disordered" evidence="2">
    <location>
        <begin position="533"/>
        <end position="553"/>
    </location>
</feature>
<dbReference type="InterPro" id="IPR034164">
    <property type="entry name" value="Pepsin-like_dom"/>
</dbReference>
<evidence type="ECO:0000256" key="1">
    <source>
        <dbReference type="ARBA" id="ARBA00007447"/>
    </source>
</evidence>
<feature type="region of interest" description="Disordered" evidence="2">
    <location>
        <begin position="485"/>
        <end position="509"/>
    </location>
</feature>
<evidence type="ECO:0000313" key="7">
    <source>
        <dbReference type="Proteomes" id="UP000284706"/>
    </source>
</evidence>
<comment type="caution">
    <text evidence="6">The sequence shown here is derived from an EMBL/GenBank/DDBJ whole genome shotgun (WGS) entry which is preliminary data.</text>
</comment>
<feature type="domain" description="Peptidase A1" evidence="5">
    <location>
        <begin position="67"/>
        <end position="388"/>
    </location>
</feature>
<dbReference type="CDD" id="cd05471">
    <property type="entry name" value="pepsin_like"/>
    <property type="match status" value="1"/>
</dbReference>
<dbReference type="Gene3D" id="2.40.70.10">
    <property type="entry name" value="Acid Proteases"/>
    <property type="match status" value="2"/>
</dbReference>
<feature type="chain" id="PRO_5019170096" description="Peptidase A1 domain-containing protein" evidence="4">
    <location>
        <begin position="20"/>
        <end position="553"/>
    </location>
</feature>
<feature type="transmembrane region" description="Helical" evidence="3">
    <location>
        <begin position="451"/>
        <end position="475"/>
    </location>
</feature>
<evidence type="ECO:0000313" key="6">
    <source>
        <dbReference type="EMBL" id="PPR06962.1"/>
    </source>
</evidence>
<keyword evidence="7" id="KW-1185">Reference proteome</keyword>
<dbReference type="GO" id="GO:0004190">
    <property type="term" value="F:aspartic-type endopeptidase activity"/>
    <property type="evidence" value="ECO:0007669"/>
    <property type="project" value="InterPro"/>
</dbReference>
<evidence type="ECO:0000256" key="3">
    <source>
        <dbReference type="SAM" id="Phobius"/>
    </source>
</evidence>
<dbReference type="Pfam" id="PF00026">
    <property type="entry name" value="Asp"/>
    <property type="match status" value="1"/>
</dbReference>
<dbReference type="PANTHER" id="PTHR47966">
    <property type="entry name" value="BETA-SITE APP-CLEAVING ENZYME, ISOFORM A-RELATED"/>
    <property type="match status" value="1"/>
</dbReference>
<dbReference type="PANTHER" id="PTHR47966:SF57">
    <property type="entry name" value="PEPTIDASE A1 DOMAIN-CONTAINING PROTEIN"/>
    <property type="match status" value="1"/>
</dbReference>
<proteinExistence type="inferred from homology"/>
<dbReference type="STRING" id="231916.A0A409YVD5"/>
<dbReference type="PRINTS" id="PR00792">
    <property type="entry name" value="PEPSIN"/>
</dbReference>
<dbReference type="EMBL" id="NHYE01000217">
    <property type="protein sequence ID" value="PPR06962.1"/>
    <property type="molecule type" value="Genomic_DNA"/>
</dbReference>
<feature type="compositionally biased region" description="Basic and acidic residues" evidence="2">
    <location>
        <begin position="539"/>
        <end position="553"/>
    </location>
</feature>
<feature type="signal peptide" evidence="4">
    <location>
        <begin position="1"/>
        <end position="19"/>
    </location>
</feature>
<reference evidence="6 7" key="1">
    <citation type="journal article" date="2018" name="Evol. Lett.">
        <title>Horizontal gene cluster transfer increased hallucinogenic mushroom diversity.</title>
        <authorList>
            <person name="Reynolds H.T."/>
            <person name="Vijayakumar V."/>
            <person name="Gluck-Thaler E."/>
            <person name="Korotkin H.B."/>
            <person name="Matheny P.B."/>
            <person name="Slot J.C."/>
        </authorList>
    </citation>
    <scope>NUCLEOTIDE SEQUENCE [LARGE SCALE GENOMIC DNA]</scope>
    <source>
        <strain evidence="6 7">SRW20</strain>
    </source>
</reference>
<comment type="similarity">
    <text evidence="1">Belongs to the peptidase A1 family.</text>
</comment>
<keyword evidence="3" id="KW-0472">Membrane</keyword>
<accession>A0A409YVD5</accession>
<dbReference type="InterPro" id="IPR021109">
    <property type="entry name" value="Peptidase_aspartic_dom_sf"/>
</dbReference>
<dbReference type="AlphaFoldDB" id="A0A409YVD5"/>
<gene>
    <name evidence="6" type="ORF">CVT26_004282</name>
</gene>
<evidence type="ECO:0000256" key="2">
    <source>
        <dbReference type="SAM" id="MobiDB-lite"/>
    </source>
</evidence>
<dbReference type="Proteomes" id="UP000284706">
    <property type="component" value="Unassembled WGS sequence"/>
</dbReference>
<dbReference type="InterPro" id="IPR001461">
    <property type="entry name" value="Aspartic_peptidase_A1"/>
</dbReference>
<evidence type="ECO:0000256" key="4">
    <source>
        <dbReference type="SAM" id="SignalP"/>
    </source>
</evidence>
<keyword evidence="3" id="KW-1133">Transmembrane helix</keyword>
<dbReference type="InterPro" id="IPR033121">
    <property type="entry name" value="PEPTIDASE_A1"/>
</dbReference>
<evidence type="ECO:0000259" key="5">
    <source>
        <dbReference type="PROSITE" id="PS51767"/>
    </source>
</evidence>
<protein>
    <recommendedName>
        <fullName evidence="5">Peptidase A1 domain-containing protein</fullName>
    </recommendedName>
</protein>
<dbReference type="OrthoDB" id="2747330at2759"/>
<sequence length="553" mass="59406">MRLPLSLSLTVMAALSSSAHKLVVKKMQPSSSPQRRGLYDSPSDLQLLAKQQQNSSFDINTVHDLIYLANITVGGVEYPVQLDTGSSDLFIKGASSPIPNASQTSLSTNLTYAIGWAAGHVAYAEVEFLGLNISSQALLDAQQVNNPALGYGAQGVAGLGFTRLSTIDAMLNSTNNSTGRSLLFNLFAVNPSEPNFIAFALQRSSDPGDDVEGSFSIGEYDPDYSAVSGNEKIPTWPIRNPYRWNLLVDAVIVNQTSITTPTTNVVGAPSNKAVALMDSGSSYSYAPKYVTDAIYSSIPGASFDSSAGYWKVPCSAEIDMALQIGGQVFPLHPLDVTPTTPLDPNSCLGSFIPASFSVGNDFDWLVGDNFLRSVYSVYDFGDFDSSGQMGDPYMKFLSIIDPDQGSVDFCKERGCQPKSNITYTGLDGASVAPSFAISNDISESLELIGKWIPAILGIVALNALVLIIVCIVWLITLCRKRKARSTARTPRSRMSPMPRNYRNTYIPGSPQTPHVYEPVSMALTEDTFVPPSPAFFGKDGSKLSPGDRPKSVA</sequence>
<keyword evidence="4" id="KW-0732">Signal</keyword>
<dbReference type="SUPFAM" id="SSF50630">
    <property type="entry name" value="Acid proteases"/>
    <property type="match status" value="1"/>
</dbReference>
<organism evidence="6 7">
    <name type="scientific">Gymnopilus dilepis</name>
    <dbReference type="NCBI Taxonomy" id="231916"/>
    <lineage>
        <taxon>Eukaryota</taxon>
        <taxon>Fungi</taxon>
        <taxon>Dikarya</taxon>
        <taxon>Basidiomycota</taxon>
        <taxon>Agaricomycotina</taxon>
        <taxon>Agaricomycetes</taxon>
        <taxon>Agaricomycetidae</taxon>
        <taxon>Agaricales</taxon>
        <taxon>Agaricineae</taxon>
        <taxon>Hymenogastraceae</taxon>
        <taxon>Gymnopilus</taxon>
    </lineage>
</organism>
<dbReference type="GO" id="GO:0006508">
    <property type="term" value="P:proteolysis"/>
    <property type="evidence" value="ECO:0007669"/>
    <property type="project" value="InterPro"/>
</dbReference>
<name>A0A409YVD5_9AGAR</name>